<keyword evidence="3" id="KW-1133">Transmembrane helix</keyword>
<comment type="pathway">
    <text evidence="1">Mycotoxin biosynthesis.</text>
</comment>
<accession>A0A4S8LQC6</accession>
<proteinExistence type="inferred from homology"/>
<evidence type="ECO:0000256" key="2">
    <source>
        <dbReference type="ARBA" id="ARBA00035112"/>
    </source>
</evidence>
<name>A0A4S8LQC6_DENBC</name>
<evidence type="ECO:0000256" key="3">
    <source>
        <dbReference type="SAM" id="Phobius"/>
    </source>
</evidence>
<evidence type="ECO:0000256" key="1">
    <source>
        <dbReference type="ARBA" id="ARBA00004685"/>
    </source>
</evidence>
<keyword evidence="3" id="KW-0472">Membrane</keyword>
<sequence length="251" mass="29347">MSYKSTPYIPLSDSDLDIHEGFPSKPALQSRWRLLTFVFFGLSLGLNVVFACFWLSDHRRDIHSSKSLYSPAQDVIDYHVVKFDSGFGHDIPIYDRSPSEEVDAAWESLYEFAYNKIPREQAQLLPNKTYPVLDQDGQYMIALDVFHQLHCLNQMRKAMYPEYYEATPEGIHTPHMAHCISSLRQSLMCSADVTPIVWQWSPRSKKVFERSDVVHTCRNFDKIRGWARDHFLDHQQDMTVYIEDNLEIESF</sequence>
<evidence type="ECO:0008006" key="6">
    <source>
        <dbReference type="Google" id="ProtNLM"/>
    </source>
</evidence>
<keyword evidence="5" id="KW-1185">Reference proteome</keyword>
<dbReference type="Pfam" id="PF11807">
    <property type="entry name" value="UstYa"/>
    <property type="match status" value="1"/>
</dbReference>
<dbReference type="Proteomes" id="UP000297245">
    <property type="component" value="Unassembled WGS sequence"/>
</dbReference>
<dbReference type="OrthoDB" id="3687641at2759"/>
<dbReference type="AlphaFoldDB" id="A0A4S8LQC6"/>
<feature type="transmembrane region" description="Helical" evidence="3">
    <location>
        <begin position="34"/>
        <end position="56"/>
    </location>
</feature>
<keyword evidence="3" id="KW-0812">Transmembrane</keyword>
<reference evidence="4 5" key="1">
    <citation type="journal article" date="2019" name="Nat. Ecol. Evol.">
        <title>Megaphylogeny resolves global patterns of mushroom evolution.</title>
        <authorList>
            <person name="Varga T."/>
            <person name="Krizsan K."/>
            <person name="Foldi C."/>
            <person name="Dima B."/>
            <person name="Sanchez-Garcia M."/>
            <person name="Sanchez-Ramirez S."/>
            <person name="Szollosi G.J."/>
            <person name="Szarkandi J.G."/>
            <person name="Papp V."/>
            <person name="Albert L."/>
            <person name="Andreopoulos W."/>
            <person name="Angelini C."/>
            <person name="Antonin V."/>
            <person name="Barry K.W."/>
            <person name="Bougher N.L."/>
            <person name="Buchanan P."/>
            <person name="Buyck B."/>
            <person name="Bense V."/>
            <person name="Catcheside P."/>
            <person name="Chovatia M."/>
            <person name="Cooper J."/>
            <person name="Damon W."/>
            <person name="Desjardin D."/>
            <person name="Finy P."/>
            <person name="Geml J."/>
            <person name="Haridas S."/>
            <person name="Hughes K."/>
            <person name="Justo A."/>
            <person name="Karasinski D."/>
            <person name="Kautmanova I."/>
            <person name="Kiss B."/>
            <person name="Kocsube S."/>
            <person name="Kotiranta H."/>
            <person name="LaButti K.M."/>
            <person name="Lechner B.E."/>
            <person name="Liimatainen K."/>
            <person name="Lipzen A."/>
            <person name="Lukacs Z."/>
            <person name="Mihaltcheva S."/>
            <person name="Morgado L.N."/>
            <person name="Niskanen T."/>
            <person name="Noordeloos M.E."/>
            <person name="Ohm R.A."/>
            <person name="Ortiz-Santana B."/>
            <person name="Ovrebo C."/>
            <person name="Racz N."/>
            <person name="Riley R."/>
            <person name="Savchenko A."/>
            <person name="Shiryaev A."/>
            <person name="Soop K."/>
            <person name="Spirin V."/>
            <person name="Szebenyi C."/>
            <person name="Tomsovsky M."/>
            <person name="Tulloss R.E."/>
            <person name="Uehling J."/>
            <person name="Grigoriev I.V."/>
            <person name="Vagvolgyi C."/>
            <person name="Papp T."/>
            <person name="Martin F.M."/>
            <person name="Miettinen O."/>
            <person name="Hibbett D.S."/>
            <person name="Nagy L.G."/>
        </authorList>
    </citation>
    <scope>NUCLEOTIDE SEQUENCE [LARGE SCALE GENOMIC DNA]</scope>
    <source>
        <strain evidence="4 5">CBS 962.96</strain>
    </source>
</reference>
<dbReference type="PANTHER" id="PTHR33365:SF4">
    <property type="entry name" value="CYCLOCHLOROTINE BIOSYNTHESIS PROTEIN O"/>
    <property type="match status" value="1"/>
</dbReference>
<evidence type="ECO:0000313" key="4">
    <source>
        <dbReference type="EMBL" id="THU91642.1"/>
    </source>
</evidence>
<protein>
    <recommendedName>
        <fullName evidence="6">Tat pathway signal sequence</fullName>
    </recommendedName>
</protein>
<evidence type="ECO:0000313" key="5">
    <source>
        <dbReference type="Proteomes" id="UP000297245"/>
    </source>
</evidence>
<dbReference type="EMBL" id="ML179301">
    <property type="protein sequence ID" value="THU91642.1"/>
    <property type="molecule type" value="Genomic_DNA"/>
</dbReference>
<comment type="similarity">
    <text evidence="2">Belongs to the ustYa family.</text>
</comment>
<dbReference type="PANTHER" id="PTHR33365">
    <property type="entry name" value="YALI0B05434P"/>
    <property type="match status" value="1"/>
</dbReference>
<dbReference type="GO" id="GO:0043386">
    <property type="term" value="P:mycotoxin biosynthetic process"/>
    <property type="evidence" value="ECO:0007669"/>
    <property type="project" value="InterPro"/>
</dbReference>
<dbReference type="InterPro" id="IPR021765">
    <property type="entry name" value="UstYa-like"/>
</dbReference>
<organism evidence="4 5">
    <name type="scientific">Dendrothele bispora (strain CBS 962.96)</name>
    <dbReference type="NCBI Taxonomy" id="1314807"/>
    <lineage>
        <taxon>Eukaryota</taxon>
        <taxon>Fungi</taxon>
        <taxon>Dikarya</taxon>
        <taxon>Basidiomycota</taxon>
        <taxon>Agaricomycotina</taxon>
        <taxon>Agaricomycetes</taxon>
        <taxon>Agaricomycetidae</taxon>
        <taxon>Agaricales</taxon>
        <taxon>Agaricales incertae sedis</taxon>
        <taxon>Dendrothele</taxon>
    </lineage>
</organism>
<gene>
    <name evidence="4" type="ORF">K435DRAFT_227317</name>
</gene>